<feature type="transmembrane region" description="Helical" evidence="1">
    <location>
        <begin position="7"/>
        <end position="28"/>
    </location>
</feature>
<protein>
    <submittedName>
        <fullName evidence="2">Uncharacterized protein</fullName>
    </submittedName>
</protein>
<name>A0A9P5P286_9AGAR</name>
<accession>A0A9P5P286</accession>
<keyword evidence="3" id="KW-1185">Reference proteome</keyword>
<gene>
    <name evidence="2" type="ORF">BDP27DRAFT_1530431</name>
</gene>
<evidence type="ECO:0000313" key="2">
    <source>
        <dbReference type="EMBL" id="KAF9031732.1"/>
    </source>
</evidence>
<sequence>MNQLNIMVGYMHGGLIFTGLATWITTAPPLTNVLNYRERGSYICLLVAFGGTWGGIVRGSATMYGTSMIQSTAVLKTLMGTCSQVFWTLVLLAYPWVLQLPLESSGFSSLPGVLLTNS</sequence>
<evidence type="ECO:0000313" key="3">
    <source>
        <dbReference type="Proteomes" id="UP000772434"/>
    </source>
</evidence>
<reference evidence="2" key="1">
    <citation type="submission" date="2020-11" db="EMBL/GenBank/DDBJ databases">
        <authorList>
            <consortium name="DOE Joint Genome Institute"/>
            <person name="Ahrendt S."/>
            <person name="Riley R."/>
            <person name="Andreopoulos W."/>
            <person name="Labutti K."/>
            <person name="Pangilinan J."/>
            <person name="Ruiz-Duenas F.J."/>
            <person name="Barrasa J.M."/>
            <person name="Sanchez-Garcia M."/>
            <person name="Camarero S."/>
            <person name="Miyauchi S."/>
            <person name="Serrano A."/>
            <person name="Linde D."/>
            <person name="Babiker R."/>
            <person name="Drula E."/>
            <person name="Ayuso-Fernandez I."/>
            <person name="Pacheco R."/>
            <person name="Padilla G."/>
            <person name="Ferreira P."/>
            <person name="Barriuso J."/>
            <person name="Kellner H."/>
            <person name="Castanera R."/>
            <person name="Alfaro M."/>
            <person name="Ramirez L."/>
            <person name="Pisabarro A.G."/>
            <person name="Kuo A."/>
            <person name="Tritt A."/>
            <person name="Lipzen A."/>
            <person name="He G."/>
            <person name="Yan M."/>
            <person name="Ng V."/>
            <person name="Cullen D."/>
            <person name="Martin F."/>
            <person name="Rosso M.-N."/>
            <person name="Henrissat B."/>
            <person name="Hibbett D."/>
            <person name="Martinez A.T."/>
            <person name="Grigoriev I.V."/>
        </authorList>
    </citation>
    <scope>NUCLEOTIDE SEQUENCE</scope>
    <source>
        <strain evidence="2">AH 40177</strain>
    </source>
</reference>
<dbReference type="OrthoDB" id="2999504at2759"/>
<dbReference type="AlphaFoldDB" id="A0A9P5P286"/>
<dbReference type="EMBL" id="JADNRY010000649">
    <property type="protein sequence ID" value="KAF9031732.1"/>
    <property type="molecule type" value="Genomic_DNA"/>
</dbReference>
<dbReference type="Proteomes" id="UP000772434">
    <property type="component" value="Unassembled WGS sequence"/>
</dbReference>
<feature type="transmembrane region" description="Helical" evidence="1">
    <location>
        <begin position="40"/>
        <end position="61"/>
    </location>
</feature>
<keyword evidence="1" id="KW-0472">Membrane</keyword>
<comment type="caution">
    <text evidence="2">The sequence shown here is derived from an EMBL/GenBank/DDBJ whole genome shotgun (WGS) entry which is preliminary data.</text>
</comment>
<organism evidence="2 3">
    <name type="scientific">Rhodocollybia butyracea</name>
    <dbReference type="NCBI Taxonomy" id="206335"/>
    <lineage>
        <taxon>Eukaryota</taxon>
        <taxon>Fungi</taxon>
        <taxon>Dikarya</taxon>
        <taxon>Basidiomycota</taxon>
        <taxon>Agaricomycotina</taxon>
        <taxon>Agaricomycetes</taxon>
        <taxon>Agaricomycetidae</taxon>
        <taxon>Agaricales</taxon>
        <taxon>Marasmiineae</taxon>
        <taxon>Omphalotaceae</taxon>
        <taxon>Rhodocollybia</taxon>
    </lineage>
</organism>
<keyword evidence="1" id="KW-0812">Transmembrane</keyword>
<proteinExistence type="predicted"/>
<evidence type="ECO:0000256" key="1">
    <source>
        <dbReference type="SAM" id="Phobius"/>
    </source>
</evidence>
<feature type="transmembrane region" description="Helical" evidence="1">
    <location>
        <begin position="73"/>
        <end position="97"/>
    </location>
</feature>
<keyword evidence="1" id="KW-1133">Transmembrane helix</keyword>